<dbReference type="Proteomes" id="UP001595755">
    <property type="component" value="Unassembled WGS sequence"/>
</dbReference>
<comment type="caution">
    <text evidence="1">The sequence shown here is derived from an EMBL/GenBank/DDBJ whole genome shotgun (WGS) entry which is preliminary data.</text>
</comment>
<organism evidence="1 2">
    <name type="scientific">Cohnella boryungensis</name>
    <dbReference type="NCBI Taxonomy" id="768479"/>
    <lineage>
        <taxon>Bacteria</taxon>
        <taxon>Bacillati</taxon>
        <taxon>Bacillota</taxon>
        <taxon>Bacilli</taxon>
        <taxon>Bacillales</taxon>
        <taxon>Paenibacillaceae</taxon>
        <taxon>Cohnella</taxon>
    </lineage>
</organism>
<dbReference type="EMBL" id="JBHSED010000036">
    <property type="protein sequence ID" value="MFC4305304.1"/>
    <property type="molecule type" value="Genomic_DNA"/>
</dbReference>
<proteinExistence type="predicted"/>
<name>A0ABV8SFS3_9BACL</name>
<evidence type="ECO:0000313" key="1">
    <source>
        <dbReference type="EMBL" id="MFC4305304.1"/>
    </source>
</evidence>
<sequence>MLAVPLIRIIWDVGNLKRFTPNQLELLGKEMSLIKNQELLRKVIVLRQYENYGYQIAYYLLENEALAIKAATQALLELFKADKFFHQPLSFQKQLMKKVFIKHSLLTKASMATGS</sequence>
<gene>
    <name evidence="1" type="ORF">ACFO1S_17880</name>
</gene>
<protein>
    <submittedName>
        <fullName evidence="1">Uncharacterized protein</fullName>
    </submittedName>
</protein>
<accession>A0ABV8SFS3</accession>
<reference evidence="2" key="1">
    <citation type="journal article" date="2019" name="Int. J. Syst. Evol. Microbiol.">
        <title>The Global Catalogue of Microorganisms (GCM) 10K type strain sequencing project: providing services to taxonomists for standard genome sequencing and annotation.</title>
        <authorList>
            <consortium name="The Broad Institute Genomics Platform"/>
            <consortium name="The Broad Institute Genome Sequencing Center for Infectious Disease"/>
            <person name="Wu L."/>
            <person name="Ma J."/>
        </authorList>
    </citation>
    <scope>NUCLEOTIDE SEQUENCE [LARGE SCALE GENOMIC DNA]</scope>
    <source>
        <strain evidence="2">CGMCC 4.1641</strain>
    </source>
</reference>
<evidence type="ECO:0000313" key="2">
    <source>
        <dbReference type="Proteomes" id="UP001595755"/>
    </source>
</evidence>
<keyword evidence="2" id="KW-1185">Reference proteome</keyword>